<dbReference type="Gene3D" id="3.30.450.40">
    <property type="match status" value="1"/>
</dbReference>
<protein>
    <recommendedName>
        <fullName evidence="2">histidine kinase</fullName>
        <ecNumber evidence="2">2.7.13.3</ecNumber>
    </recommendedName>
</protein>
<dbReference type="InterPro" id="IPR005467">
    <property type="entry name" value="His_kinase_dom"/>
</dbReference>
<dbReference type="PROSITE" id="PS50113">
    <property type="entry name" value="PAC"/>
    <property type="match status" value="4"/>
</dbReference>
<feature type="domain" description="PAC" evidence="8">
    <location>
        <begin position="331"/>
        <end position="381"/>
    </location>
</feature>
<dbReference type="SUPFAM" id="SSF55874">
    <property type="entry name" value="ATPase domain of HSP90 chaperone/DNA topoisomerase II/histidine kinase"/>
    <property type="match status" value="1"/>
</dbReference>
<evidence type="ECO:0000259" key="7">
    <source>
        <dbReference type="PROSITE" id="PS50112"/>
    </source>
</evidence>
<dbReference type="NCBIfam" id="TIGR00229">
    <property type="entry name" value="sensory_box"/>
    <property type="match status" value="5"/>
</dbReference>
<dbReference type="SMART" id="SM00086">
    <property type="entry name" value="PAC"/>
    <property type="match status" value="5"/>
</dbReference>
<feature type="domain" description="PAC" evidence="8">
    <location>
        <begin position="82"/>
        <end position="137"/>
    </location>
</feature>
<dbReference type="SMART" id="SM00091">
    <property type="entry name" value="PAS"/>
    <property type="match status" value="5"/>
</dbReference>
<comment type="caution">
    <text evidence="9">The sequence shown here is derived from an EMBL/GenBank/DDBJ whole genome shotgun (WGS) entry which is preliminary data.</text>
</comment>
<dbReference type="InterPro" id="IPR035965">
    <property type="entry name" value="PAS-like_dom_sf"/>
</dbReference>
<feature type="domain" description="PAC" evidence="8">
    <location>
        <begin position="732"/>
        <end position="783"/>
    </location>
</feature>
<dbReference type="CDD" id="cd00075">
    <property type="entry name" value="HATPase"/>
    <property type="match status" value="1"/>
</dbReference>
<dbReference type="Pfam" id="PF08447">
    <property type="entry name" value="PAS_3"/>
    <property type="match status" value="1"/>
</dbReference>
<comment type="catalytic activity">
    <reaction evidence="1">
        <text>ATP + protein L-histidine = ADP + protein N-phospho-L-histidine.</text>
        <dbReference type="EC" id="2.7.13.3"/>
    </reaction>
</comment>
<dbReference type="InterPro" id="IPR013656">
    <property type="entry name" value="PAS_4"/>
</dbReference>
<feature type="domain" description="PAS" evidence="7">
    <location>
        <begin position="650"/>
        <end position="723"/>
    </location>
</feature>
<feature type="domain" description="PAS" evidence="7">
    <location>
        <begin position="254"/>
        <end position="297"/>
    </location>
</feature>
<dbReference type="InterPro" id="IPR003594">
    <property type="entry name" value="HATPase_dom"/>
</dbReference>
<dbReference type="SMART" id="SM00387">
    <property type="entry name" value="HATPase_c"/>
    <property type="match status" value="1"/>
</dbReference>
<dbReference type="InterPro" id="IPR000014">
    <property type="entry name" value="PAS"/>
</dbReference>
<feature type="domain" description="PAS" evidence="7">
    <location>
        <begin position="375"/>
        <end position="420"/>
    </location>
</feature>
<evidence type="ECO:0000259" key="8">
    <source>
        <dbReference type="PROSITE" id="PS50113"/>
    </source>
</evidence>
<dbReference type="PANTHER" id="PTHR43304">
    <property type="entry name" value="PHYTOCHROME-LIKE PROTEIN CPH1"/>
    <property type="match status" value="1"/>
</dbReference>
<evidence type="ECO:0000256" key="1">
    <source>
        <dbReference type="ARBA" id="ARBA00000085"/>
    </source>
</evidence>
<evidence type="ECO:0000256" key="3">
    <source>
        <dbReference type="ARBA" id="ARBA00022553"/>
    </source>
</evidence>
<dbReference type="EMBL" id="AOIW01000010">
    <property type="protein sequence ID" value="ELZ38141.1"/>
    <property type="molecule type" value="Genomic_DNA"/>
</dbReference>
<keyword evidence="3" id="KW-0597">Phosphoprotein</keyword>
<sequence length="985" mass="111016">MSGRADRVANTSLIDSLHEPIFVVGPDETLLYANERLSEITTLPAEEFENSPLTDLTPFVEAGFADLREGIDAILRKDATERRVDVSMTHPDDTPVDARISAEARLTRLTDEDGLIGVLVVMRDITEQKEIEQQLRASESLFRAMFEAHSAPMLLIEPQSGNIEEANVAAAEFYGYSVRELTTMSIQQINCRSPSEVAAERRRARAQDRNHFEFKHELASGEVRTVEVHSSPIEVDDRELLFSIIHDITERKRREREYEQIFNSVNDAIIAFDPDAEEITQVNDAYKQMFGYNFEQIRELGVGGLSVAEEGYTANRGWELIREVAETGQSETTEWRGETSAGDRIWLEVTLTPAEIGGEQRVLSIQRDVTERKRRQREYEQIFNSVNEIIAVRDAESGKLVDVNESYAELLGYDREEMRGMPIGETGIPEEGYDDERGMEYLTEVLNSDEPVEFEWKVEGGDGRSHLMEVRGTAAEINGEQRYLAIGREITERKRRERAIGNLQEATDRLQTATTLEEVATIAVETASDVLDLPMAICWFHNEDSEQLEPAAATASVHDAGLVSDLSPGRYEYDIFTHGSVTEYTPSEQASDNPLETGVLLPLGEYGLLAAGTREDVRADAAVLDIAKALADHVMTALERVKQAQAVRESERRFRMIAERIDEVIYVAEPDFSEVLYVNPAYSEIWGRPVDELEDNPRAFIEAADDRDQDRLKSGVESMVEEIRGGEPDDSYDFEYRIRQPDGEIRWVHGTGYAVEQTDDMRRFVGIVEDITERKHREQRLEVFNRILRHNLRNKLDVIRSHAEELADRTAKDHAERIMDSVDELAVLGGEAREIERVVSMENQPTEVQISETLKQAIEAVAVASEDVQISTDIPTRITLTTNKKAVEIAVESALENAIEHAESEITVKVSSDQDRCVVSIEDDGPGIPEAQLTPIEKGTETRLQHGRGLGIWQIRWCVDKLNGELSFDTSSGTTVRITIPDQRD</sequence>
<dbReference type="InterPro" id="IPR001610">
    <property type="entry name" value="PAC"/>
</dbReference>
<gene>
    <name evidence="9" type="ORF">C473_00622</name>
</gene>
<dbReference type="Gene3D" id="3.30.565.10">
    <property type="entry name" value="Histidine kinase-like ATPase, C-terminal domain"/>
    <property type="match status" value="1"/>
</dbReference>
<organism evidence="9 10">
    <name type="scientific">Halorubrum distributum JCM 10247</name>
    <dbReference type="NCBI Taxonomy" id="1227486"/>
    <lineage>
        <taxon>Archaea</taxon>
        <taxon>Methanobacteriati</taxon>
        <taxon>Methanobacteriota</taxon>
        <taxon>Stenosarchaea group</taxon>
        <taxon>Halobacteria</taxon>
        <taxon>Halobacteriales</taxon>
        <taxon>Haloferacaceae</taxon>
        <taxon>Halorubrum</taxon>
        <taxon>Halorubrum distributum group</taxon>
    </lineage>
</organism>
<proteinExistence type="predicted"/>
<evidence type="ECO:0000259" key="6">
    <source>
        <dbReference type="PROSITE" id="PS50109"/>
    </source>
</evidence>
<dbReference type="Gene3D" id="3.30.450.20">
    <property type="entry name" value="PAS domain"/>
    <property type="match status" value="5"/>
</dbReference>
<reference evidence="9 10" key="1">
    <citation type="journal article" date="2014" name="PLoS Genet.">
        <title>Phylogenetically driven sequencing of extremely halophilic archaea reveals strategies for static and dynamic osmo-response.</title>
        <authorList>
            <person name="Becker E.A."/>
            <person name="Seitzer P.M."/>
            <person name="Tritt A."/>
            <person name="Larsen D."/>
            <person name="Krusor M."/>
            <person name="Yao A.I."/>
            <person name="Wu D."/>
            <person name="Madern D."/>
            <person name="Eisen J.A."/>
            <person name="Darling A.E."/>
            <person name="Facciotti M.T."/>
        </authorList>
    </citation>
    <scope>NUCLEOTIDE SEQUENCE [LARGE SCALE GENOMIC DNA]</scope>
    <source>
        <strain evidence="9 10">JCM 10247</strain>
    </source>
</reference>
<dbReference type="PROSITE" id="PS50109">
    <property type="entry name" value="HIS_KIN"/>
    <property type="match status" value="1"/>
</dbReference>
<name>M0DRK5_9EURY</name>
<dbReference type="AlphaFoldDB" id="M0DRK5"/>
<keyword evidence="4" id="KW-0808">Transferase</keyword>
<keyword evidence="5" id="KW-0418">Kinase</keyword>
<evidence type="ECO:0000256" key="5">
    <source>
        <dbReference type="ARBA" id="ARBA00022777"/>
    </source>
</evidence>
<dbReference type="Pfam" id="PF13426">
    <property type="entry name" value="PAS_9"/>
    <property type="match status" value="1"/>
</dbReference>
<dbReference type="PATRIC" id="fig|1227486.3.peg.93"/>
<dbReference type="InterPro" id="IPR029016">
    <property type="entry name" value="GAF-like_dom_sf"/>
</dbReference>
<accession>M0DRK5</accession>
<dbReference type="RefSeq" id="WP_007344082.1">
    <property type="nucleotide sequence ID" value="NZ_AOIW01000010.1"/>
</dbReference>
<dbReference type="CDD" id="cd00130">
    <property type="entry name" value="PAS"/>
    <property type="match status" value="4"/>
</dbReference>
<evidence type="ECO:0000256" key="2">
    <source>
        <dbReference type="ARBA" id="ARBA00012438"/>
    </source>
</evidence>
<dbReference type="SUPFAM" id="SSF55785">
    <property type="entry name" value="PYP-like sensor domain (PAS domain)"/>
    <property type="match status" value="5"/>
</dbReference>
<feature type="domain" description="Histidine kinase" evidence="6">
    <location>
        <begin position="787"/>
        <end position="984"/>
    </location>
</feature>
<dbReference type="InterPro" id="IPR036890">
    <property type="entry name" value="HATPase_C_sf"/>
</dbReference>
<dbReference type="Pfam" id="PF02518">
    <property type="entry name" value="HATPase_c"/>
    <property type="match status" value="1"/>
</dbReference>
<dbReference type="InterPro" id="IPR000700">
    <property type="entry name" value="PAS-assoc_C"/>
</dbReference>
<dbReference type="InterPro" id="IPR013655">
    <property type="entry name" value="PAS_fold_3"/>
</dbReference>
<dbReference type="Pfam" id="PF08448">
    <property type="entry name" value="PAS_4"/>
    <property type="match status" value="3"/>
</dbReference>
<dbReference type="InterPro" id="IPR052162">
    <property type="entry name" value="Sensor_kinase/Photoreceptor"/>
</dbReference>
<dbReference type="PROSITE" id="PS50112">
    <property type="entry name" value="PAS"/>
    <property type="match status" value="4"/>
</dbReference>
<feature type="domain" description="PAC" evidence="8">
    <location>
        <begin position="210"/>
        <end position="260"/>
    </location>
</feature>
<dbReference type="PANTHER" id="PTHR43304:SF1">
    <property type="entry name" value="PAC DOMAIN-CONTAINING PROTEIN"/>
    <property type="match status" value="1"/>
</dbReference>
<evidence type="ECO:0000313" key="9">
    <source>
        <dbReference type="EMBL" id="ELZ38141.1"/>
    </source>
</evidence>
<dbReference type="EC" id="2.7.13.3" evidence="2"/>
<feature type="domain" description="PAS" evidence="7">
    <location>
        <begin position="138"/>
        <end position="181"/>
    </location>
</feature>
<dbReference type="SUPFAM" id="SSF55781">
    <property type="entry name" value="GAF domain-like"/>
    <property type="match status" value="1"/>
</dbReference>
<evidence type="ECO:0000256" key="4">
    <source>
        <dbReference type="ARBA" id="ARBA00022679"/>
    </source>
</evidence>
<dbReference type="Proteomes" id="UP000011572">
    <property type="component" value="Unassembled WGS sequence"/>
</dbReference>
<evidence type="ECO:0000313" key="10">
    <source>
        <dbReference type="Proteomes" id="UP000011572"/>
    </source>
</evidence>
<dbReference type="GO" id="GO:0004673">
    <property type="term" value="F:protein histidine kinase activity"/>
    <property type="evidence" value="ECO:0007669"/>
    <property type="project" value="UniProtKB-EC"/>
</dbReference>